<keyword evidence="10 18" id="KW-0862">Zinc</keyword>
<feature type="domain" description="ERAP1-like C-terminal" evidence="23">
    <location>
        <begin position="664"/>
        <end position="984"/>
    </location>
</feature>
<dbReference type="InterPro" id="IPR001930">
    <property type="entry name" value="Peptidase_M1"/>
</dbReference>
<evidence type="ECO:0000256" key="11">
    <source>
        <dbReference type="ARBA" id="ARBA00022968"/>
    </source>
</evidence>
<name>A0A914BS64_PATMI</name>
<dbReference type="InterPro" id="IPR034016">
    <property type="entry name" value="M1_APN-typ"/>
</dbReference>
<organism evidence="25 26">
    <name type="scientific">Patiria miniata</name>
    <name type="common">Bat star</name>
    <name type="synonym">Asterina miniata</name>
    <dbReference type="NCBI Taxonomy" id="46514"/>
    <lineage>
        <taxon>Eukaryota</taxon>
        <taxon>Metazoa</taxon>
        <taxon>Echinodermata</taxon>
        <taxon>Eleutherozoa</taxon>
        <taxon>Asterozoa</taxon>
        <taxon>Asteroidea</taxon>
        <taxon>Valvatacea</taxon>
        <taxon>Valvatida</taxon>
        <taxon>Asterinidae</taxon>
        <taxon>Patiria</taxon>
    </lineage>
</organism>
<dbReference type="SUPFAM" id="SSF63737">
    <property type="entry name" value="Leukotriene A4 hydrolase N-terminal domain"/>
    <property type="match status" value="1"/>
</dbReference>
<feature type="compositionally biased region" description="Basic and acidic residues" evidence="20">
    <location>
        <begin position="10"/>
        <end position="25"/>
    </location>
</feature>
<dbReference type="InterPro" id="IPR024571">
    <property type="entry name" value="ERAP1-like_C_dom"/>
</dbReference>
<dbReference type="GO" id="GO:0008270">
    <property type="term" value="F:zinc ion binding"/>
    <property type="evidence" value="ECO:0007669"/>
    <property type="project" value="InterPro"/>
</dbReference>
<dbReference type="GO" id="GO:0005615">
    <property type="term" value="C:extracellular space"/>
    <property type="evidence" value="ECO:0007669"/>
    <property type="project" value="TreeGrafter"/>
</dbReference>
<keyword evidence="13" id="KW-0482">Metalloprotease</keyword>
<evidence type="ECO:0000256" key="14">
    <source>
        <dbReference type="ARBA" id="ARBA00023136"/>
    </source>
</evidence>
<evidence type="ECO:0000256" key="19">
    <source>
        <dbReference type="PIRSR" id="PIRSR634016-4"/>
    </source>
</evidence>
<evidence type="ECO:0008006" key="27">
    <source>
        <dbReference type="Google" id="ProtNLM"/>
    </source>
</evidence>
<dbReference type="AlphaFoldDB" id="A0A914BS64"/>
<dbReference type="GO" id="GO:0043171">
    <property type="term" value="P:peptide catabolic process"/>
    <property type="evidence" value="ECO:0007669"/>
    <property type="project" value="TreeGrafter"/>
</dbReference>
<feature type="domain" description="Aminopeptidase N-like N-terminal" evidence="24">
    <location>
        <begin position="140"/>
        <end position="329"/>
    </location>
</feature>
<dbReference type="GO" id="GO:0005886">
    <property type="term" value="C:plasma membrane"/>
    <property type="evidence" value="ECO:0007669"/>
    <property type="project" value="UniProtKB-SubCell"/>
</dbReference>
<keyword evidence="9" id="KW-0378">Hydrolase</keyword>
<evidence type="ECO:0000256" key="5">
    <source>
        <dbReference type="ARBA" id="ARBA00022475"/>
    </source>
</evidence>
<keyword evidence="16" id="KW-0325">Glycoprotein</keyword>
<feature type="site" description="Transition state stabilizer" evidence="19">
    <location>
        <position position="522"/>
    </location>
</feature>
<comment type="cofactor">
    <cofactor evidence="18">
        <name>Zn(2+)</name>
        <dbReference type="ChEBI" id="CHEBI:29105"/>
    </cofactor>
    <text evidence="18">Binds 1 zinc ion per subunit.</text>
</comment>
<dbReference type="RefSeq" id="XP_038078352.1">
    <property type="nucleotide sequence ID" value="XM_038222424.1"/>
</dbReference>
<evidence type="ECO:0000256" key="13">
    <source>
        <dbReference type="ARBA" id="ARBA00023049"/>
    </source>
</evidence>
<dbReference type="InterPro" id="IPR050344">
    <property type="entry name" value="Peptidase_M1_aminopeptidases"/>
</dbReference>
<evidence type="ECO:0000256" key="10">
    <source>
        <dbReference type="ARBA" id="ARBA00022833"/>
    </source>
</evidence>
<evidence type="ECO:0000256" key="21">
    <source>
        <dbReference type="SAM" id="Phobius"/>
    </source>
</evidence>
<evidence type="ECO:0000256" key="17">
    <source>
        <dbReference type="PIRSR" id="PIRSR634016-1"/>
    </source>
</evidence>
<dbReference type="FunFam" id="2.60.40.1910:FF:000003">
    <property type="entry name" value="Aminopeptidase"/>
    <property type="match status" value="1"/>
</dbReference>
<feature type="transmembrane region" description="Helical" evidence="21">
    <location>
        <begin position="63"/>
        <end position="86"/>
    </location>
</feature>
<evidence type="ECO:0000256" key="2">
    <source>
        <dbReference type="ARBA" id="ARBA00004606"/>
    </source>
</evidence>
<evidence type="ECO:0000256" key="1">
    <source>
        <dbReference type="ARBA" id="ARBA00004236"/>
    </source>
</evidence>
<dbReference type="Pfam" id="PF17900">
    <property type="entry name" value="Peptidase_M1_N"/>
    <property type="match status" value="1"/>
</dbReference>
<evidence type="ECO:0000256" key="8">
    <source>
        <dbReference type="ARBA" id="ARBA00022723"/>
    </source>
</evidence>
<dbReference type="FunFam" id="2.60.40.1730:FF:000012">
    <property type="entry name" value="Aminopeptidase N"/>
    <property type="match status" value="1"/>
</dbReference>
<feature type="active site" description="Proton acceptor" evidence="17">
    <location>
        <position position="437"/>
    </location>
</feature>
<proteinExistence type="inferred from homology"/>
<comment type="subcellular location">
    <subcellularLocation>
        <location evidence="1">Cell membrane</location>
    </subcellularLocation>
    <subcellularLocation>
        <location evidence="2">Membrane</location>
        <topology evidence="2">Single-pass type II membrane protein</topology>
    </subcellularLocation>
</comment>
<feature type="region of interest" description="Disordered" evidence="20">
    <location>
        <begin position="93"/>
        <end position="112"/>
    </location>
</feature>
<reference evidence="25" key="1">
    <citation type="submission" date="2022-11" db="UniProtKB">
        <authorList>
            <consortium name="EnsemblMetazoa"/>
        </authorList>
    </citation>
    <scope>IDENTIFICATION</scope>
</reference>
<dbReference type="Proteomes" id="UP000887568">
    <property type="component" value="Unplaced"/>
</dbReference>
<dbReference type="GeneID" id="119745810"/>
<dbReference type="GO" id="GO:0042277">
    <property type="term" value="F:peptide binding"/>
    <property type="evidence" value="ECO:0007669"/>
    <property type="project" value="TreeGrafter"/>
</dbReference>
<keyword evidence="5" id="KW-1003">Cell membrane</keyword>
<feature type="compositionally biased region" description="Acidic residues" evidence="20">
    <location>
        <begin position="26"/>
        <end position="36"/>
    </location>
</feature>
<evidence type="ECO:0000256" key="7">
    <source>
        <dbReference type="ARBA" id="ARBA00022692"/>
    </source>
</evidence>
<feature type="region of interest" description="Disordered" evidence="20">
    <location>
        <begin position="1"/>
        <end position="58"/>
    </location>
</feature>
<dbReference type="FunFam" id="1.25.50.20:FF:000001">
    <property type="entry name" value="Aminopeptidase"/>
    <property type="match status" value="1"/>
</dbReference>
<dbReference type="Gene3D" id="2.60.40.1910">
    <property type="match status" value="1"/>
</dbReference>
<evidence type="ECO:0000256" key="16">
    <source>
        <dbReference type="ARBA" id="ARBA00023180"/>
    </source>
</evidence>
<evidence type="ECO:0000256" key="3">
    <source>
        <dbReference type="ARBA" id="ARBA00010136"/>
    </source>
</evidence>
<dbReference type="SUPFAM" id="SSF55486">
    <property type="entry name" value="Metalloproteases ('zincins'), catalytic domain"/>
    <property type="match status" value="1"/>
</dbReference>
<evidence type="ECO:0000256" key="12">
    <source>
        <dbReference type="ARBA" id="ARBA00022989"/>
    </source>
</evidence>
<dbReference type="FunFam" id="1.10.390.10:FF:000006">
    <property type="entry name" value="Puromycin-sensitive aminopeptidase"/>
    <property type="match status" value="1"/>
</dbReference>
<evidence type="ECO:0000259" key="23">
    <source>
        <dbReference type="Pfam" id="PF11838"/>
    </source>
</evidence>
<feature type="binding site" evidence="18">
    <location>
        <position position="440"/>
    </location>
    <ligand>
        <name>Zn(2+)</name>
        <dbReference type="ChEBI" id="CHEBI:29105"/>
        <note>catalytic</note>
    </ligand>
</feature>
<keyword evidence="6" id="KW-0645">Protease</keyword>
<keyword evidence="8 18" id="KW-0479">Metal-binding</keyword>
<dbReference type="Gene3D" id="1.25.50.20">
    <property type="match status" value="1"/>
</dbReference>
<evidence type="ECO:0000256" key="4">
    <source>
        <dbReference type="ARBA" id="ARBA00022438"/>
    </source>
</evidence>
<dbReference type="PRINTS" id="PR00756">
    <property type="entry name" value="ALADIPTASE"/>
</dbReference>
<feature type="binding site" evidence="18">
    <location>
        <position position="436"/>
    </location>
    <ligand>
        <name>Zn(2+)</name>
        <dbReference type="ChEBI" id="CHEBI:29105"/>
        <note>catalytic</note>
    </ligand>
</feature>
<dbReference type="InterPro" id="IPR014782">
    <property type="entry name" value="Peptidase_M1_dom"/>
</dbReference>
<evidence type="ECO:0000256" key="9">
    <source>
        <dbReference type="ARBA" id="ARBA00022801"/>
    </source>
</evidence>
<dbReference type="GO" id="GO:0070006">
    <property type="term" value="F:metalloaminopeptidase activity"/>
    <property type="evidence" value="ECO:0007669"/>
    <property type="project" value="TreeGrafter"/>
</dbReference>
<dbReference type="GO" id="GO:0006508">
    <property type="term" value="P:proteolysis"/>
    <property type="evidence" value="ECO:0007669"/>
    <property type="project" value="UniProtKB-KW"/>
</dbReference>
<dbReference type="Pfam" id="PF11838">
    <property type="entry name" value="ERAP1_C"/>
    <property type="match status" value="1"/>
</dbReference>
<evidence type="ECO:0000256" key="20">
    <source>
        <dbReference type="SAM" id="MobiDB-lite"/>
    </source>
</evidence>
<evidence type="ECO:0000256" key="15">
    <source>
        <dbReference type="ARBA" id="ARBA00023157"/>
    </source>
</evidence>
<evidence type="ECO:0000256" key="18">
    <source>
        <dbReference type="PIRSR" id="PIRSR634016-3"/>
    </source>
</evidence>
<keyword evidence="15" id="KW-1015">Disulfide bond</keyword>
<dbReference type="Gene3D" id="1.10.390.10">
    <property type="entry name" value="Neutral Protease Domain 2"/>
    <property type="match status" value="1"/>
</dbReference>
<dbReference type="OMA" id="AWDFIQV"/>
<dbReference type="InterPro" id="IPR042097">
    <property type="entry name" value="Aminopeptidase_N-like_N_sf"/>
</dbReference>
<keyword evidence="14 21" id="KW-0472">Membrane</keyword>
<protein>
    <recommendedName>
        <fullName evidence="27">Aminopeptidase</fullName>
    </recommendedName>
</protein>
<keyword evidence="26" id="KW-1185">Reference proteome</keyword>
<evidence type="ECO:0000313" key="26">
    <source>
        <dbReference type="Proteomes" id="UP000887568"/>
    </source>
</evidence>
<dbReference type="OrthoDB" id="10031169at2759"/>
<dbReference type="Pfam" id="PF01433">
    <property type="entry name" value="Peptidase_M1"/>
    <property type="match status" value="1"/>
</dbReference>
<evidence type="ECO:0000256" key="6">
    <source>
        <dbReference type="ARBA" id="ARBA00022670"/>
    </source>
</evidence>
<keyword evidence="11" id="KW-0735">Signal-anchor</keyword>
<sequence length="1014" mass="113615">MASGANYSPLREEASNEDLSERLDFDDSPPLPEDDGPYPNAGNPRVQTVGRRGFKGSRGCSKLSAVMIVGMVIVAILLIAVIASLARPKCVPSIASTSPPSEPPAPADVTTPPVSTTTAAIATNGEIFPWDDIRLPQTVKPIHYDLSLITKMNKTTGFKVAGVVKIDFRAKSATDQIVMHYKNMTVLKPDKVTAIVGGQECRVTKMLFYETHEQLYLGLDREMAEGKSYTVTLQFSYSLSDTLDGYYLSSYMENGIERYIASTQFEPTAARRAFPCFDEPALKATFTMKMTRAKGLISLFNTALIRTTTAEEGMEQDEFNTTVAMSTYLVAFVVCDFEKINSTTANGTDIAVYTSRAKINQSRLALDVLKKTIPFYENFFGIAYPLSKQDMIAIPDFSAGAMENWGLITYREASILYQDGVTSSSRMQWIVETITHELAHQWFGNLVTMEWWNDLWLNEGFATYVQYIGTNEYNPDWHMMEQFTVFTTQTALEADSQGNSHPISVPVADPNEINAIFDSISYDKGSSLIRMLNDFLPEGIFLKGLQKYLEKFKFSNAKTKDLWDAVSKAYEGSDLDIASMMDTWTLQMGYPVVNMVRKGSQITATQRHFLHSPKAQPSKDFPSKFGYKWTIPLTYITSDDVTEKHSVTMNKSGAPENLDVEGKWYKANCDQSGFYRVNYDSANWDALINQLNQDHLKLSVADRANLVDDAFSLAWAGQLDQIKALSLSRYLVKETEYSPINAGLNNLLKISKVLRNTEGYGAFVEYILKLLSPQLERFARNGWDHEESHLQGFLKSVVIYDAAALGHPGTVDNATKLFQEWRNNNAEVPANLKNAVYCAGIKYGSRDDWDFCWKQYQTTLVASEKRVLLSALSCTNDPFLINRYLYYSMDEDKIPSQNTGTVIYNIAGKAAGANPALSFVIENWDAIVDRFEGSPFELPYIIHAVTSSIARQYEYDQVSKFFLDHFNESKTGKRAVQQAIENMQANVDWLAAHKTEVTDWFKANTGPASAGDSR</sequence>
<feature type="binding site" evidence="18">
    <location>
        <position position="459"/>
    </location>
    <ligand>
        <name>Zn(2+)</name>
        <dbReference type="ChEBI" id="CHEBI:29105"/>
        <note>catalytic</note>
    </ligand>
</feature>
<dbReference type="Gene3D" id="2.60.40.1730">
    <property type="entry name" value="tricorn interacting facor f3 domain"/>
    <property type="match status" value="1"/>
</dbReference>
<dbReference type="InterPro" id="IPR045357">
    <property type="entry name" value="Aminopeptidase_N-like_N"/>
</dbReference>
<accession>A0A914BS64</accession>
<evidence type="ECO:0000313" key="25">
    <source>
        <dbReference type="EnsemblMetazoa" id="XP_038078352.1"/>
    </source>
</evidence>
<keyword evidence="12 21" id="KW-1133">Transmembrane helix</keyword>
<dbReference type="GO" id="GO:0005737">
    <property type="term" value="C:cytoplasm"/>
    <property type="evidence" value="ECO:0007669"/>
    <property type="project" value="TreeGrafter"/>
</dbReference>
<evidence type="ECO:0000259" key="24">
    <source>
        <dbReference type="Pfam" id="PF17900"/>
    </source>
</evidence>
<dbReference type="EnsemblMetazoa" id="XM_038222424.1">
    <property type="protein sequence ID" value="XP_038078352.1"/>
    <property type="gene ID" value="LOC119745810"/>
</dbReference>
<dbReference type="InterPro" id="IPR027268">
    <property type="entry name" value="Peptidase_M4/M1_CTD_sf"/>
</dbReference>
<dbReference type="CDD" id="cd09601">
    <property type="entry name" value="M1_APN-Q_like"/>
    <property type="match status" value="1"/>
</dbReference>
<dbReference type="PANTHER" id="PTHR11533:SF299">
    <property type="entry name" value="AMINOPEPTIDASE"/>
    <property type="match status" value="1"/>
</dbReference>
<feature type="domain" description="Peptidase M1 membrane alanine aminopeptidase" evidence="22">
    <location>
        <begin position="365"/>
        <end position="584"/>
    </location>
</feature>
<dbReference type="PANTHER" id="PTHR11533">
    <property type="entry name" value="PROTEASE M1 ZINC METALLOPROTEASE"/>
    <property type="match status" value="1"/>
</dbReference>
<comment type="similarity">
    <text evidence="3">Belongs to the peptidase M1 family.</text>
</comment>
<keyword evidence="4" id="KW-0031">Aminopeptidase</keyword>
<evidence type="ECO:0000259" key="22">
    <source>
        <dbReference type="Pfam" id="PF01433"/>
    </source>
</evidence>
<keyword evidence="7 21" id="KW-0812">Transmembrane</keyword>